<dbReference type="InterPro" id="IPR019734">
    <property type="entry name" value="TPR_rpt"/>
</dbReference>
<dbReference type="OrthoDB" id="1658288at2759"/>
<evidence type="ECO:0000259" key="1">
    <source>
        <dbReference type="Pfam" id="PF00931"/>
    </source>
</evidence>
<dbReference type="AlphaFoldDB" id="A0A8H6US12"/>
<dbReference type="InterPro" id="IPR053137">
    <property type="entry name" value="NLR-like"/>
</dbReference>
<evidence type="ECO:0000313" key="2">
    <source>
        <dbReference type="EMBL" id="KAF7118673.1"/>
    </source>
</evidence>
<organism evidence="3 5">
    <name type="scientific">Aspergillus hiratsukae</name>
    <dbReference type="NCBI Taxonomy" id="1194566"/>
    <lineage>
        <taxon>Eukaryota</taxon>
        <taxon>Fungi</taxon>
        <taxon>Dikarya</taxon>
        <taxon>Ascomycota</taxon>
        <taxon>Pezizomycotina</taxon>
        <taxon>Eurotiomycetes</taxon>
        <taxon>Eurotiomycetidae</taxon>
        <taxon>Eurotiales</taxon>
        <taxon>Aspergillaceae</taxon>
        <taxon>Aspergillus</taxon>
        <taxon>Aspergillus subgen. Fumigati</taxon>
    </lineage>
</organism>
<dbReference type="EMBL" id="JACBAD010002063">
    <property type="protein sequence ID" value="KAF7118673.1"/>
    <property type="molecule type" value="Genomic_DNA"/>
</dbReference>
<dbReference type="Gene3D" id="1.25.40.10">
    <property type="entry name" value="Tetratricopeptide repeat domain"/>
    <property type="match status" value="2"/>
</dbReference>
<sequence length="759" mass="85733">MVYNYDSKWHSNAPKTRLQLCGEDLIRSTHNFRNNDGTNDRPVLFIRHSLGGNVIQHVVHEASACIPGCNRFNLQTDHLKLNKFSGPQDRSFISVSAEISKMIIASKDLMERRKNLARESRFCVPFGRNRDFVGREPILAQLLTTIPPSLEEDDCQRTAIEGLGGVGKTQIALEAAFRVRDQYPGCSIFWVPAVDATSFENAYREIGRQLGVEGIDEDKADVKTLVKEVLSRESSGHWLLIVDNADDPDLLFSDMALSDCLPFSLEGSVLFTTRRHEVAVRLDIPQRNIVTTGEMSVAEATDLSLKGLNSRGSNLEDVKSLVVFLEKLPLAIKQASAYIAKTRMPVARYLDHCRSSDKTLIKLLTKDFEDRDVAARYLKFICFLAEKDIPISLLPPASDQLEADEAIGILKAYAFITNRESHDSFDMHRLVRLATQNWLDKEGKHEECVTEVIERLQQAFPPPQRDNKDTWIKYLPHLETALGSREGSADEAALDLLGIAGDCYSVLGQYQKSEQKALQALELQEKLLGKEHPQTLRSMNDIAVDLSLQGKHKKAEAMFRQTVELRRKVLGEDSPDTLNSMCNFGGLLTTLGKYEEAEQMLRKTLDLQVKVLDKDHPEVSYSITNLAVLLSNRGKHEEAEGLCRHALEQMGARLGEEHPQTLSCMTTLGWVLRAQEKYKEAEGVIRQTMDVREKVLGKDHPDTLTSMSDLAFVLKRQGKREYAVALMENCYRLWAQKFGPDHPRTRRSFRLLNDWKLVG</sequence>
<dbReference type="SUPFAM" id="SSF48452">
    <property type="entry name" value="TPR-like"/>
    <property type="match status" value="2"/>
</dbReference>
<dbReference type="Pfam" id="PF00931">
    <property type="entry name" value="NB-ARC"/>
    <property type="match status" value="1"/>
</dbReference>
<dbReference type="Proteomes" id="UP000662466">
    <property type="component" value="Unassembled WGS sequence"/>
</dbReference>
<evidence type="ECO:0000313" key="3">
    <source>
        <dbReference type="EMBL" id="KAF7163690.1"/>
    </source>
</evidence>
<dbReference type="Gene3D" id="3.40.50.300">
    <property type="entry name" value="P-loop containing nucleotide triphosphate hydrolases"/>
    <property type="match status" value="1"/>
</dbReference>
<dbReference type="SMART" id="SM00028">
    <property type="entry name" value="TPR"/>
    <property type="match status" value="5"/>
</dbReference>
<evidence type="ECO:0000313" key="5">
    <source>
        <dbReference type="Proteomes" id="UP000662466"/>
    </source>
</evidence>
<feature type="domain" description="NB-ARC" evidence="1">
    <location>
        <begin position="150"/>
        <end position="285"/>
    </location>
</feature>
<dbReference type="Pfam" id="PF13374">
    <property type="entry name" value="TPR_10"/>
    <property type="match status" value="2"/>
</dbReference>
<dbReference type="InterPro" id="IPR011990">
    <property type="entry name" value="TPR-like_helical_dom_sf"/>
</dbReference>
<dbReference type="EMBL" id="JACBAF010002204">
    <property type="protein sequence ID" value="KAF7163690.1"/>
    <property type="molecule type" value="Genomic_DNA"/>
</dbReference>
<evidence type="ECO:0000313" key="4">
    <source>
        <dbReference type="Proteomes" id="UP000630445"/>
    </source>
</evidence>
<name>A0A8H6US12_9EURO</name>
<accession>A0A8H6US12</accession>
<dbReference type="PANTHER" id="PTHR46082">
    <property type="entry name" value="ATP/GTP-BINDING PROTEIN-RELATED"/>
    <property type="match status" value="1"/>
</dbReference>
<dbReference type="Proteomes" id="UP000630445">
    <property type="component" value="Unassembled WGS sequence"/>
</dbReference>
<protein>
    <recommendedName>
        <fullName evidence="1">NB-ARC domain-containing protein</fullName>
    </recommendedName>
</protein>
<comment type="caution">
    <text evidence="3">The sequence shown here is derived from an EMBL/GenBank/DDBJ whole genome shotgun (WGS) entry which is preliminary data.</text>
</comment>
<gene>
    <name evidence="2" type="ORF">CNMCM5793_008211</name>
    <name evidence="3" type="ORF">CNMCM6106_000506</name>
</gene>
<dbReference type="SUPFAM" id="SSF52540">
    <property type="entry name" value="P-loop containing nucleoside triphosphate hydrolases"/>
    <property type="match status" value="1"/>
</dbReference>
<dbReference type="InterPro" id="IPR002182">
    <property type="entry name" value="NB-ARC"/>
</dbReference>
<dbReference type="GO" id="GO:0043531">
    <property type="term" value="F:ADP binding"/>
    <property type="evidence" value="ECO:0007669"/>
    <property type="project" value="InterPro"/>
</dbReference>
<dbReference type="Pfam" id="PF13424">
    <property type="entry name" value="TPR_12"/>
    <property type="match status" value="2"/>
</dbReference>
<dbReference type="PRINTS" id="PR00381">
    <property type="entry name" value="KINESINLIGHT"/>
</dbReference>
<proteinExistence type="predicted"/>
<dbReference type="InterPro" id="IPR027417">
    <property type="entry name" value="P-loop_NTPase"/>
</dbReference>
<keyword evidence="4" id="KW-1185">Reference proteome</keyword>
<dbReference type="PANTHER" id="PTHR46082:SF6">
    <property type="entry name" value="AAA+ ATPASE DOMAIN-CONTAINING PROTEIN-RELATED"/>
    <property type="match status" value="1"/>
</dbReference>
<reference evidence="3" key="1">
    <citation type="submission" date="2020-06" db="EMBL/GenBank/DDBJ databases">
        <title>Draft genome sequences of strains closely related to Aspergillus parafelis and Aspergillus hiratsukae.</title>
        <authorList>
            <person name="Dos Santos R.A.C."/>
            <person name="Rivero-Menendez O."/>
            <person name="Steenwyk J.L."/>
            <person name="Mead M.E."/>
            <person name="Goldman G.H."/>
            <person name="Alastruey-Izquierdo A."/>
            <person name="Rokas A."/>
        </authorList>
    </citation>
    <scope>NUCLEOTIDE SEQUENCE</scope>
    <source>
        <strain evidence="2">CNM-CM5793</strain>
        <strain evidence="3">CNM-CM6106</strain>
    </source>
</reference>